<evidence type="ECO:0000313" key="2">
    <source>
        <dbReference type="Proteomes" id="UP000037109"/>
    </source>
</evidence>
<dbReference type="STRING" id="1459.AF332_20310"/>
<keyword evidence="2" id="KW-1185">Reference proteome</keyword>
<comment type="caution">
    <text evidence="1">The sequence shown here is derived from an EMBL/GenBank/DDBJ whole genome shotgun (WGS) entry which is preliminary data.</text>
</comment>
<sequence>MGARAVHEHVLRIIPLDTTGIEGLFVSGQKKDIGVEFAVARKMPDFKAKKLFKDIFRVFLEFTHSFSFNLFTNMRIKV</sequence>
<evidence type="ECO:0000313" key="1">
    <source>
        <dbReference type="EMBL" id="KON88906.1"/>
    </source>
</evidence>
<reference evidence="2" key="1">
    <citation type="submission" date="2015-07" db="EMBL/GenBank/DDBJ databases">
        <title>Fjat-10036 dsm4.</title>
        <authorList>
            <person name="Liu B."/>
            <person name="Wang J."/>
            <person name="Zhu Y."/>
            <person name="Liu G."/>
            <person name="Chen Q."/>
            <person name="Chen Z."/>
            <person name="Lan J."/>
            <person name="Che J."/>
            <person name="Ge C."/>
            <person name="Shi H."/>
            <person name="Pan Z."/>
            <person name="Liu X."/>
        </authorList>
    </citation>
    <scope>NUCLEOTIDE SEQUENCE [LARGE SCALE GENOMIC DNA]</scope>
    <source>
        <strain evidence="2">DSM 4</strain>
    </source>
</reference>
<dbReference type="Proteomes" id="UP000037109">
    <property type="component" value="Unassembled WGS sequence"/>
</dbReference>
<organism evidence="1 2">
    <name type="scientific">Sporosarcina globispora</name>
    <name type="common">Bacillus globisporus</name>
    <dbReference type="NCBI Taxonomy" id="1459"/>
    <lineage>
        <taxon>Bacteria</taxon>
        <taxon>Bacillati</taxon>
        <taxon>Bacillota</taxon>
        <taxon>Bacilli</taxon>
        <taxon>Bacillales</taxon>
        <taxon>Caryophanaceae</taxon>
        <taxon>Sporosarcina</taxon>
    </lineage>
</organism>
<dbReference type="AlphaFoldDB" id="A0A0M0GHJ0"/>
<gene>
    <name evidence="1" type="ORF">AF332_20310</name>
</gene>
<accession>A0A0M0GHJ0</accession>
<proteinExistence type="predicted"/>
<dbReference type="PATRIC" id="fig|1459.3.peg.4480"/>
<name>A0A0M0GHJ0_SPOGL</name>
<dbReference type="EMBL" id="LGUF01000007">
    <property type="protein sequence ID" value="KON88906.1"/>
    <property type="molecule type" value="Genomic_DNA"/>
</dbReference>
<protein>
    <submittedName>
        <fullName evidence="1">Uncharacterized protein</fullName>
    </submittedName>
</protein>